<dbReference type="eggNOG" id="ENOG5032W8D">
    <property type="taxonomic scope" value="Bacteria"/>
</dbReference>
<dbReference type="KEGG" id="ttu:TERTU_2712"/>
<proteinExistence type="predicted"/>
<reference evidence="2 3" key="1">
    <citation type="journal article" date="2009" name="PLoS ONE">
        <title>The complete genome of Teredinibacter turnerae T7901: an intracellular endosymbiont of marine wood-boring bivalves (shipworms).</title>
        <authorList>
            <person name="Yang J.C."/>
            <person name="Madupu R."/>
            <person name="Durkin A.S."/>
            <person name="Ekborg N.A."/>
            <person name="Pedamallu C.S."/>
            <person name="Hostetler J.B."/>
            <person name="Radune D."/>
            <person name="Toms B.S."/>
            <person name="Henrissat B."/>
            <person name="Coutinho P.M."/>
            <person name="Schwarz S."/>
            <person name="Field L."/>
            <person name="Trindade-Silva A.E."/>
            <person name="Soares C.A.G."/>
            <person name="Elshahawi S."/>
            <person name="Hanora A."/>
            <person name="Schmidt E.W."/>
            <person name="Haygood M.G."/>
            <person name="Posfai J."/>
            <person name="Benner J."/>
            <person name="Madinger C."/>
            <person name="Nove J."/>
            <person name="Anton B."/>
            <person name="Chaudhary K."/>
            <person name="Foster J."/>
            <person name="Holman A."/>
            <person name="Kumar S."/>
            <person name="Lessard P.A."/>
            <person name="Luyten Y.A."/>
            <person name="Slatko B."/>
            <person name="Wood N."/>
            <person name="Wu B."/>
            <person name="Teplitski M."/>
            <person name="Mougous J.D."/>
            <person name="Ward N."/>
            <person name="Eisen J.A."/>
            <person name="Badger J.H."/>
            <person name="Distel D.L."/>
        </authorList>
    </citation>
    <scope>NUCLEOTIDE SEQUENCE [LARGE SCALE GENOMIC DNA]</scope>
    <source>
        <strain evidence="3">ATCC 39867 / T7901</strain>
    </source>
</reference>
<protein>
    <recommendedName>
        <fullName evidence="4">DUF3108 domain-containing protein</fullName>
    </recommendedName>
</protein>
<name>C5BMG2_TERTT</name>
<evidence type="ECO:0000313" key="2">
    <source>
        <dbReference type="EMBL" id="ACR12771.1"/>
    </source>
</evidence>
<sequence length="251" mass="28812">MKSAAMQNLFFPVLVTFTTILVSFCAHAGEPLFTAEYEGKYSGLTITSTRQLEQLDNGKFQLNSVIKNSFASITEESQFTFDEGIMVPQSYHYKRKILAFKADENFRFDWPKATVYYEREDKPEKNREFPLELGVLDPALYQLQVQRAVAAGHTKIDVTFVKSSKIKTLHFKKTGEETLQLGDKSYQSILVERDNRDDDKETRLWIVPDLNYQIARVEHVEENGDKHSIRLTSYKSSANLSKVLYTAAKAQ</sequence>
<keyword evidence="1" id="KW-0732">Signal</keyword>
<feature type="signal peptide" evidence="1">
    <location>
        <begin position="1"/>
        <end position="28"/>
    </location>
</feature>
<evidence type="ECO:0000256" key="1">
    <source>
        <dbReference type="SAM" id="SignalP"/>
    </source>
</evidence>
<dbReference type="EMBL" id="CP001614">
    <property type="protein sequence ID" value="ACR12771.1"/>
    <property type="molecule type" value="Genomic_DNA"/>
</dbReference>
<dbReference type="InterPro" id="IPR021457">
    <property type="entry name" value="DUF3108"/>
</dbReference>
<dbReference type="Pfam" id="PF11306">
    <property type="entry name" value="DUF3108"/>
    <property type="match status" value="1"/>
</dbReference>
<accession>C5BMG2</accession>
<dbReference type="STRING" id="377629.TERTU_2712"/>
<dbReference type="RefSeq" id="WP_015818883.1">
    <property type="nucleotide sequence ID" value="NC_012997.1"/>
</dbReference>
<gene>
    <name evidence="2" type="ordered locus">TERTU_2712</name>
</gene>
<keyword evidence="3" id="KW-1185">Reference proteome</keyword>
<dbReference type="HOGENOM" id="CLU_063619_2_1_6"/>
<dbReference type="AlphaFoldDB" id="C5BMG2"/>
<dbReference type="Proteomes" id="UP000009080">
    <property type="component" value="Chromosome"/>
</dbReference>
<evidence type="ECO:0000313" key="3">
    <source>
        <dbReference type="Proteomes" id="UP000009080"/>
    </source>
</evidence>
<evidence type="ECO:0008006" key="4">
    <source>
        <dbReference type="Google" id="ProtNLM"/>
    </source>
</evidence>
<feature type="chain" id="PRO_5002947037" description="DUF3108 domain-containing protein" evidence="1">
    <location>
        <begin position="29"/>
        <end position="251"/>
    </location>
</feature>
<dbReference type="OrthoDB" id="6007799at2"/>
<organism evidence="2 3">
    <name type="scientific">Teredinibacter turnerae (strain ATCC 39867 / T7901)</name>
    <dbReference type="NCBI Taxonomy" id="377629"/>
    <lineage>
        <taxon>Bacteria</taxon>
        <taxon>Pseudomonadati</taxon>
        <taxon>Pseudomonadota</taxon>
        <taxon>Gammaproteobacteria</taxon>
        <taxon>Cellvibrionales</taxon>
        <taxon>Cellvibrionaceae</taxon>
        <taxon>Teredinibacter</taxon>
    </lineage>
</organism>